<dbReference type="Pfam" id="PF07910">
    <property type="entry name" value="Peptidase_C78"/>
    <property type="match status" value="1"/>
</dbReference>
<evidence type="ECO:0000256" key="20">
    <source>
        <dbReference type="SAM" id="MobiDB-lite"/>
    </source>
</evidence>
<evidence type="ECO:0000256" key="1">
    <source>
        <dbReference type="ARBA" id="ARBA00000707"/>
    </source>
</evidence>
<comment type="function">
    <text evidence="18">Deubiquitinase with endodeubiquitinase activity that specifically interacts with and cleaves 'Lys-63'-linked long polyubiquitin chains. Shows only weak activity against 'Lys-11' and 'Lys-48'-linked chains. Plays an important role in genome stability pathways, functioning to prevent spontaneous DNA damage and also promote cellular survival in response to exogenous DNA damage. Modulates the ubiquitination status of replication protein A (RPA) complex proteins in response to replication stress.</text>
</comment>
<name>A0AA47N0J0_MERPO</name>
<dbReference type="GO" id="GO:0005737">
    <property type="term" value="C:cytoplasm"/>
    <property type="evidence" value="ECO:0007669"/>
    <property type="project" value="UniProtKB-SubCell"/>
</dbReference>
<evidence type="ECO:0000256" key="9">
    <source>
        <dbReference type="ARBA" id="ARBA00022723"/>
    </source>
</evidence>
<gene>
    <name evidence="23" type="primary">ZUFSP</name>
    <name evidence="23" type="ORF">N1851_009789</name>
</gene>
<evidence type="ECO:0000256" key="10">
    <source>
        <dbReference type="ARBA" id="ARBA00022737"/>
    </source>
</evidence>
<comment type="catalytic activity">
    <reaction evidence="1">
        <text>Thiol-dependent hydrolysis of ester, thioester, amide, peptide and isopeptide bonds formed by the C-terminal Gly of ubiquitin (a 76-residue protein attached to proteins as an intracellular targeting signal).</text>
        <dbReference type="EC" id="3.4.19.12"/>
    </reaction>
</comment>
<feature type="compositionally biased region" description="Acidic residues" evidence="20">
    <location>
        <begin position="81"/>
        <end position="91"/>
    </location>
</feature>
<evidence type="ECO:0000256" key="2">
    <source>
        <dbReference type="ARBA" id="ARBA00004123"/>
    </source>
</evidence>
<evidence type="ECO:0000256" key="15">
    <source>
        <dbReference type="ARBA" id="ARBA00023242"/>
    </source>
</evidence>
<keyword evidence="15" id="KW-0539">Nucleus</keyword>
<sequence>MATTVMMTVMAGVMLTCGICGEELLFEEDMKTHLLLSHLEGDVSCPLCSLSGVSYDDLAYHVAAAHPEDRVPAAQEPDRGGDDDDDDDDDDGGVHSPSRPRPPPPGTRRALSDLLAAAGGGGGGGFPAGAEISPPAAAATVTAARPRRDASPAASFGGGRRRRSSGETTAGVTPDPRPRECGGDGDDEKRGGRYPCPLCALVCSDSRLLQEHVEVHLQAEDSAQGEEKRSMCPVCSAVCDDELALHQHVEEHFSGTTKDSAVSPGSDFRLARQLQAEEDERRRKEEAKLEAEEFKKLKEQFGVGGGGGGYRRQIERRMEKAVARGLMAPADFHNKRAKVMESLASGVDDGSTRTQGTLGALCEYYQKEPRGCVHVWLSAETDHYNSSEGDGGWGCGYRNLQMLLSALRRIQTFTDCLPEGEIPSVPRLQRMIEAAWKEGLDPQGASHFNHRLQGTRAWIGATEIYALLTSLGIRASITDFHKPTGPGDTHPRMFEWVKQYFAQSSRGGRLPPRVVQTSLPPLYLQHQGHSRSIVGVEERKNGSLCLLVLDPDCGLADARKLLCADGVAAAVRRIQRFPSNVKHKQYQVVAVDQVLSPEEKQVSARKAYGSVESVTLCEQRITMSCYTTSRAT</sequence>
<feature type="compositionally biased region" description="Basic and acidic residues" evidence="20">
    <location>
        <begin position="176"/>
        <end position="189"/>
    </location>
</feature>
<evidence type="ECO:0000256" key="14">
    <source>
        <dbReference type="ARBA" id="ARBA00022990"/>
    </source>
</evidence>
<dbReference type="Proteomes" id="UP001174136">
    <property type="component" value="Unassembled WGS sequence"/>
</dbReference>
<evidence type="ECO:0000313" key="24">
    <source>
        <dbReference type="Proteomes" id="UP001174136"/>
    </source>
</evidence>
<evidence type="ECO:0000256" key="11">
    <source>
        <dbReference type="ARBA" id="ARBA00022771"/>
    </source>
</evidence>
<dbReference type="InterPro" id="IPR013087">
    <property type="entry name" value="Znf_C2H2_type"/>
</dbReference>
<feature type="domain" description="C2H2-type" evidence="22">
    <location>
        <begin position="196"/>
        <end position="216"/>
    </location>
</feature>
<dbReference type="GO" id="GO:0071567">
    <property type="term" value="F:deUFMylase activity"/>
    <property type="evidence" value="ECO:0007669"/>
    <property type="project" value="UniProtKB-ARBA"/>
</dbReference>
<dbReference type="InterPro" id="IPR012462">
    <property type="entry name" value="UFSP1/2_DUB_cat"/>
</dbReference>
<accession>A0AA47N0J0</accession>
<dbReference type="GO" id="GO:0005634">
    <property type="term" value="C:nucleus"/>
    <property type="evidence" value="ECO:0007669"/>
    <property type="project" value="UniProtKB-SubCell"/>
</dbReference>
<feature type="region of interest" description="Disordered" evidence="20">
    <location>
        <begin position="137"/>
        <end position="189"/>
    </location>
</feature>
<keyword evidence="9" id="KW-0479">Metal-binding</keyword>
<feature type="chain" id="PRO_5041292672" description="Zinc finger-containing ubiquitin peptidase 1" evidence="21">
    <location>
        <begin position="22"/>
        <end position="632"/>
    </location>
</feature>
<dbReference type="EMBL" id="JAOPHQ010001748">
    <property type="protein sequence ID" value="KAK0149484.1"/>
    <property type="molecule type" value="Genomic_DNA"/>
</dbReference>
<proteinExistence type="inferred from homology"/>
<dbReference type="GO" id="GO:0008270">
    <property type="term" value="F:zinc ion binding"/>
    <property type="evidence" value="ECO:0007669"/>
    <property type="project" value="UniProtKB-KW"/>
</dbReference>
<dbReference type="Gene3D" id="3.30.160.60">
    <property type="entry name" value="Classic Zinc Finger"/>
    <property type="match status" value="1"/>
</dbReference>
<feature type="domain" description="C2H2-type" evidence="22">
    <location>
        <begin position="17"/>
        <end position="38"/>
    </location>
</feature>
<keyword evidence="13" id="KW-0862">Zinc</keyword>
<evidence type="ECO:0000256" key="18">
    <source>
        <dbReference type="ARBA" id="ARBA00045669"/>
    </source>
</evidence>
<keyword evidence="11" id="KW-0863">Zinc-finger</keyword>
<organism evidence="23 24">
    <name type="scientific">Merluccius polli</name>
    <name type="common">Benguela hake</name>
    <name type="synonym">Merluccius cadenati</name>
    <dbReference type="NCBI Taxonomy" id="89951"/>
    <lineage>
        <taxon>Eukaryota</taxon>
        <taxon>Metazoa</taxon>
        <taxon>Chordata</taxon>
        <taxon>Craniata</taxon>
        <taxon>Vertebrata</taxon>
        <taxon>Euteleostomi</taxon>
        <taxon>Actinopterygii</taxon>
        <taxon>Neopterygii</taxon>
        <taxon>Teleostei</taxon>
        <taxon>Neoteleostei</taxon>
        <taxon>Acanthomorphata</taxon>
        <taxon>Zeiogadaria</taxon>
        <taxon>Gadariae</taxon>
        <taxon>Gadiformes</taxon>
        <taxon>Gadoidei</taxon>
        <taxon>Merlucciidae</taxon>
        <taxon>Merluccius</taxon>
    </lineage>
</organism>
<dbReference type="PANTHER" id="PTHR48153">
    <property type="entry name" value="UFM1-SPECIFIC PROTEASE 2"/>
    <property type="match status" value="1"/>
</dbReference>
<dbReference type="SMART" id="SM00355">
    <property type="entry name" value="ZnF_C2H2"/>
    <property type="match status" value="4"/>
</dbReference>
<evidence type="ECO:0000256" key="4">
    <source>
        <dbReference type="ARBA" id="ARBA00010469"/>
    </source>
</evidence>
<feature type="signal peptide" evidence="21">
    <location>
        <begin position="1"/>
        <end position="21"/>
    </location>
</feature>
<keyword evidence="10" id="KW-0677">Repeat</keyword>
<keyword evidence="24" id="KW-1185">Reference proteome</keyword>
<dbReference type="EC" id="3.4.19.12" evidence="6"/>
<evidence type="ECO:0000313" key="23">
    <source>
        <dbReference type="EMBL" id="KAK0149484.1"/>
    </source>
</evidence>
<evidence type="ECO:0000256" key="16">
    <source>
        <dbReference type="ARBA" id="ARBA00029662"/>
    </source>
</evidence>
<feature type="compositionally biased region" description="Basic and acidic residues" evidence="20">
    <location>
        <begin position="66"/>
        <end position="80"/>
    </location>
</feature>
<comment type="caution">
    <text evidence="23">The sequence shown here is derived from an EMBL/GenBank/DDBJ whole genome shotgun (WGS) entry which is preliminary data.</text>
</comment>
<evidence type="ECO:0000256" key="5">
    <source>
        <dbReference type="ARBA" id="ARBA00011274"/>
    </source>
</evidence>
<comment type="subunit">
    <text evidence="5">Interacts with RPA1 and RPA2.</text>
</comment>
<evidence type="ECO:0000256" key="7">
    <source>
        <dbReference type="ARBA" id="ARBA00021993"/>
    </source>
</evidence>
<evidence type="ECO:0000256" key="12">
    <source>
        <dbReference type="ARBA" id="ARBA00022801"/>
    </source>
</evidence>
<evidence type="ECO:0000256" key="17">
    <source>
        <dbReference type="ARBA" id="ARBA00031481"/>
    </source>
</evidence>
<evidence type="ECO:0000259" key="22">
    <source>
        <dbReference type="PROSITE" id="PS00028"/>
    </source>
</evidence>
<evidence type="ECO:0000256" key="19">
    <source>
        <dbReference type="SAM" id="Coils"/>
    </source>
</evidence>
<evidence type="ECO:0000256" key="8">
    <source>
        <dbReference type="ARBA" id="ARBA00022490"/>
    </source>
</evidence>
<dbReference type="PROSITE" id="PS00028">
    <property type="entry name" value="ZINC_FINGER_C2H2_1"/>
    <property type="match status" value="2"/>
</dbReference>
<reference evidence="23" key="1">
    <citation type="journal article" date="2023" name="Front. Mar. Sci.">
        <title>A new Merluccius polli reference genome to investigate the effects of global change in West African waters.</title>
        <authorList>
            <person name="Mateo J.L."/>
            <person name="Blanco-Fernandez C."/>
            <person name="Garcia-Vazquez E."/>
            <person name="Machado-Schiaffino G."/>
        </authorList>
    </citation>
    <scope>NUCLEOTIDE SEQUENCE</scope>
    <source>
        <strain evidence="23">C29</strain>
        <tissue evidence="23">Fin</tissue>
    </source>
</reference>
<evidence type="ECO:0000256" key="13">
    <source>
        <dbReference type="ARBA" id="ARBA00022833"/>
    </source>
</evidence>
<evidence type="ECO:0000256" key="6">
    <source>
        <dbReference type="ARBA" id="ARBA00012759"/>
    </source>
</evidence>
<feature type="region of interest" description="Disordered" evidence="20">
    <location>
        <begin position="66"/>
        <end position="110"/>
    </location>
</feature>
<keyword evidence="21" id="KW-0732">Signal</keyword>
<feature type="coiled-coil region" evidence="19">
    <location>
        <begin position="270"/>
        <end position="297"/>
    </location>
</feature>
<evidence type="ECO:0000256" key="21">
    <source>
        <dbReference type="SAM" id="SignalP"/>
    </source>
</evidence>
<keyword evidence="8" id="KW-0963">Cytoplasm</keyword>
<comment type="similarity">
    <text evidence="4">Belongs to the peptidase C78 family. ZUFSP subfamily.</text>
</comment>
<dbReference type="Gene3D" id="3.90.70.130">
    <property type="match status" value="1"/>
</dbReference>
<evidence type="ECO:0000256" key="3">
    <source>
        <dbReference type="ARBA" id="ARBA00004496"/>
    </source>
</evidence>
<dbReference type="AlphaFoldDB" id="A0AA47N0J0"/>
<protein>
    <recommendedName>
        <fullName evidence="7">Zinc finger-containing ubiquitin peptidase 1</fullName>
        <ecNumber evidence="6">3.4.19.12</ecNumber>
    </recommendedName>
    <alternativeName>
        <fullName evidence="17">Lys-63-specific deubiquitinase ZUFSP</fullName>
    </alternativeName>
    <alternativeName>
        <fullName evidence="16">Zinc finger with UFM1-specific peptidase domain protein</fullName>
    </alternativeName>
</protein>
<dbReference type="PANTHER" id="PTHR48153:SF4">
    <property type="entry name" value="UBIQUITIN CARBOXYL-TERMINAL HYDROLASE MUG105"/>
    <property type="match status" value="1"/>
</dbReference>
<keyword evidence="19" id="KW-0175">Coiled coil</keyword>
<keyword evidence="14" id="KW-0007">Acetylation</keyword>
<keyword evidence="12 23" id="KW-0378">Hydrolase</keyword>
<dbReference type="FunFam" id="3.90.70.130:FF:000002">
    <property type="entry name" value="Zinc finger containing ubiquitin peptidase 1"/>
    <property type="match status" value="1"/>
</dbReference>
<dbReference type="GO" id="GO:0004843">
    <property type="term" value="F:cysteine-type deubiquitinase activity"/>
    <property type="evidence" value="ECO:0007669"/>
    <property type="project" value="UniProtKB-EC"/>
</dbReference>
<comment type="subcellular location">
    <subcellularLocation>
        <location evidence="3">Cytoplasm</location>
    </subcellularLocation>
    <subcellularLocation>
        <location evidence="2">Nucleus</location>
    </subcellularLocation>
</comment>